<name>A0A7R9BC40_TIMSH</name>
<protein>
    <recommendedName>
        <fullName evidence="1">DUF4614 domain-containing protein</fullName>
    </recommendedName>
</protein>
<organism evidence="2">
    <name type="scientific">Timema shepardi</name>
    <name type="common">Walking stick</name>
    <dbReference type="NCBI Taxonomy" id="629360"/>
    <lineage>
        <taxon>Eukaryota</taxon>
        <taxon>Metazoa</taxon>
        <taxon>Ecdysozoa</taxon>
        <taxon>Arthropoda</taxon>
        <taxon>Hexapoda</taxon>
        <taxon>Insecta</taxon>
        <taxon>Pterygota</taxon>
        <taxon>Neoptera</taxon>
        <taxon>Polyneoptera</taxon>
        <taxon>Phasmatodea</taxon>
        <taxon>Timematodea</taxon>
        <taxon>Timematoidea</taxon>
        <taxon>Timematidae</taxon>
        <taxon>Timema</taxon>
    </lineage>
</organism>
<dbReference type="AlphaFoldDB" id="A0A7R9BC40"/>
<accession>A0A7R9BC40</accession>
<reference evidence="2" key="1">
    <citation type="submission" date="2020-11" db="EMBL/GenBank/DDBJ databases">
        <authorList>
            <person name="Tran Van P."/>
        </authorList>
    </citation>
    <scope>NUCLEOTIDE SEQUENCE</scope>
</reference>
<evidence type="ECO:0000313" key="2">
    <source>
        <dbReference type="EMBL" id="CAD7269742.1"/>
    </source>
</evidence>
<dbReference type="Pfam" id="PF15391">
    <property type="entry name" value="DUF4614"/>
    <property type="match status" value="1"/>
</dbReference>
<proteinExistence type="predicted"/>
<feature type="domain" description="DUF4614" evidence="1">
    <location>
        <begin position="1"/>
        <end position="50"/>
    </location>
</feature>
<dbReference type="EMBL" id="OC033505">
    <property type="protein sequence ID" value="CAD7269742.1"/>
    <property type="molecule type" value="Genomic_DNA"/>
</dbReference>
<dbReference type="InterPro" id="IPR027884">
    <property type="entry name" value="DUF4614"/>
</dbReference>
<evidence type="ECO:0000259" key="1">
    <source>
        <dbReference type="Pfam" id="PF15391"/>
    </source>
</evidence>
<gene>
    <name evidence="2" type="ORF">TSIB3V08_LOCUS13742</name>
</gene>
<sequence length="58" mass="7017">MLRQQIQSTRHLIASQCAVYKAYTTSVKLMRDRYQPVTLKETKKFIKRNQEKRKKMNT</sequence>